<keyword evidence="4 8" id="KW-0560">Oxidoreductase</keyword>
<dbReference type="Pfam" id="PF00067">
    <property type="entry name" value="p450"/>
    <property type="match status" value="1"/>
</dbReference>
<evidence type="ECO:0000256" key="7">
    <source>
        <dbReference type="PIRSR" id="PIRSR602401-1"/>
    </source>
</evidence>
<comment type="caution">
    <text evidence="9">The sequence shown here is derived from an EMBL/GenBank/DDBJ whole genome shotgun (WGS) entry which is preliminary data.</text>
</comment>
<dbReference type="Proteomes" id="UP001166286">
    <property type="component" value="Unassembled WGS sequence"/>
</dbReference>
<dbReference type="EMBL" id="JAFEKC020000003">
    <property type="protein sequence ID" value="KAK0515737.1"/>
    <property type="molecule type" value="Genomic_DNA"/>
</dbReference>
<dbReference type="InterPro" id="IPR047146">
    <property type="entry name" value="Cyt_P450_E_CYP52_fungi"/>
</dbReference>
<evidence type="ECO:0000313" key="10">
    <source>
        <dbReference type="Proteomes" id="UP001166286"/>
    </source>
</evidence>
<reference evidence="9" key="1">
    <citation type="submission" date="2023-03" db="EMBL/GenBank/DDBJ databases">
        <title>Complete genome of Cladonia borealis.</title>
        <authorList>
            <person name="Park H."/>
        </authorList>
    </citation>
    <scope>NUCLEOTIDE SEQUENCE</scope>
    <source>
        <strain evidence="9">ANT050790</strain>
    </source>
</reference>
<keyword evidence="7 8" id="KW-0349">Heme</keyword>
<keyword evidence="6 8" id="KW-0503">Monooxygenase</keyword>
<accession>A0AA39R6C3</accession>
<protein>
    <recommendedName>
        <fullName evidence="11">Cytochrome P450 alkane hydroxylase</fullName>
    </recommendedName>
</protein>
<dbReference type="PRINTS" id="PR00385">
    <property type="entry name" value="P450"/>
</dbReference>
<keyword evidence="10" id="KW-1185">Reference proteome</keyword>
<dbReference type="Gene3D" id="1.10.630.10">
    <property type="entry name" value="Cytochrome P450"/>
    <property type="match status" value="1"/>
</dbReference>
<dbReference type="PANTHER" id="PTHR24287:SF18">
    <property type="entry name" value="CYTOCHROME P450 MONOOXYGENASE APDE-RELATED"/>
    <property type="match status" value="1"/>
</dbReference>
<evidence type="ECO:0000256" key="3">
    <source>
        <dbReference type="ARBA" id="ARBA00022723"/>
    </source>
</evidence>
<evidence type="ECO:0000256" key="6">
    <source>
        <dbReference type="ARBA" id="ARBA00023033"/>
    </source>
</evidence>
<evidence type="ECO:0000256" key="4">
    <source>
        <dbReference type="ARBA" id="ARBA00023002"/>
    </source>
</evidence>
<evidence type="ECO:0000256" key="8">
    <source>
        <dbReference type="RuleBase" id="RU000461"/>
    </source>
</evidence>
<dbReference type="SUPFAM" id="SSF48264">
    <property type="entry name" value="Cytochrome P450"/>
    <property type="match status" value="1"/>
</dbReference>
<evidence type="ECO:0000256" key="2">
    <source>
        <dbReference type="ARBA" id="ARBA00010617"/>
    </source>
</evidence>
<evidence type="ECO:0000313" key="9">
    <source>
        <dbReference type="EMBL" id="KAK0515737.1"/>
    </source>
</evidence>
<sequence>MAAAYYTLFAAVTLFILRRQFRKHRERQAQKIFAEQHGCLPAPLIENQRPWGLDRLEQIFRGDKESRLMELFLFHFRQTGNTVEQCFIGTPAFDTIDPANIEALLSTKFKDFDFGRRRDITFPMLGDGMFTQEGAAWKHSRELLRSPLQHKHYENLAVFKQSVDYLIDILSGSGQSGVADLQPLFFRLTLDISTEFLFGESVKSLKASESASEQTFGDAFNTAQAFVAKRLRLPDLYWLIGGSKFQKACNDVHRFADQIIDRNLSRGSEKEVIFLDLLAESTANRDALRGQIINLLAAGRDTTACLLTWTFFLLVRHPKVLEKLREEINANFSGLTNLTRTELRKMGYLQNVLRETLRLYPSVPVSDRKANKTTFLPIGGGLDRTAPVLIPKGATVAYSVYAMHRRPDFYGLDAELFRPERWDEDMPMRSDKTAAAWGYLPFNGGPRTCLGMDFALTEAAYTVVRLLLKFPIIRLPAGQKIEITGVEKQTMTLVVSSTEGCMVEISSGKEE</sequence>
<proteinExistence type="inferred from homology"/>
<evidence type="ECO:0000256" key="5">
    <source>
        <dbReference type="ARBA" id="ARBA00023004"/>
    </source>
</evidence>
<gene>
    <name evidence="9" type="ORF">JMJ35_001771</name>
</gene>
<dbReference type="PANTHER" id="PTHR24287">
    <property type="entry name" value="P450, PUTATIVE (EUROFUNG)-RELATED"/>
    <property type="match status" value="1"/>
</dbReference>
<dbReference type="GO" id="GO:0004497">
    <property type="term" value="F:monooxygenase activity"/>
    <property type="evidence" value="ECO:0007669"/>
    <property type="project" value="UniProtKB-KW"/>
</dbReference>
<dbReference type="CDD" id="cd11063">
    <property type="entry name" value="CYP52"/>
    <property type="match status" value="1"/>
</dbReference>
<dbReference type="InterPro" id="IPR001128">
    <property type="entry name" value="Cyt_P450"/>
</dbReference>
<feature type="binding site" description="axial binding residue" evidence="7">
    <location>
        <position position="449"/>
    </location>
    <ligand>
        <name>heme</name>
        <dbReference type="ChEBI" id="CHEBI:30413"/>
    </ligand>
    <ligandPart>
        <name>Fe</name>
        <dbReference type="ChEBI" id="CHEBI:18248"/>
    </ligandPart>
</feature>
<dbReference type="InterPro" id="IPR017972">
    <property type="entry name" value="Cyt_P450_CS"/>
</dbReference>
<dbReference type="GO" id="GO:0016705">
    <property type="term" value="F:oxidoreductase activity, acting on paired donors, with incorporation or reduction of molecular oxygen"/>
    <property type="evidence" value="ECO:0007669"/>
    <property type="project" value="InterPro"/>
</dbReference>
<comment type="similarity">
    <text evidence="2 8">Belongs to the cytochrome P450 family.</text>
</comment>
<keyword evidence="5 7" id="KW-0408">Iron</keyword>
<evidence type="ECO:0008006" key="11">
    <source>
        <dbReference type="Google" id="ProtNLM"/>
    </source>
</evidence>
<keyword evidence="3 7" id="KW-0479">Metal-binding</keyword>
<organism evidence="9 10">
    <name type="scientific">Cladonia borealis</name>
    <dbReference type="NCBI Taxonomy" id="184061"/>
    <lineage>
        <taxon>Eukaryota</taxon>
        <taxon>Fungi</taxon>
        <taxon>Dikarya</taxon>
        <taxon>Ascomycota</taxon>
        <taxon>Pezizomycotina</taxon>
        <taxon>Lecanoromycetes</taxon>
        <taxon>OSLEUM clade</taxon>
        <taxon>Lecanoromycetidae</taxon>
        <taxon>Lecanorales</taxon>
        <taxon>Lecanorineae</taxon>
        <taxon>Cladoniaceae</taxon>
        <taxon>Cladonia</taxon>
    </lineage>
</organism>
<dbReference type="PROSITE" id="PS00086">
    <property type="entry name" value="CYTOCHROME_P450"/>
    <property type="match status" value="1"/>
</dbReference>
<dbReference type="GO" id="GO:0005506">
    <property type="term" value="F:iron ion binding"/>
    <property type="evidence" value="ECO:0007669"/>
    <property type="project" value="InterPro"/>
</dbReference>
<dbReference type="InterPro" id="IPR002401">
    <property type="entry name" value="Cyt_P450_E_grp-I"/>
</dbReference>
<dbReference type="PRINTS" id="PR00463">
    <property type="entry name" value="EP450I"/>
</dbReference>
<comment type="cofactor">
    <cofactor evidence="1 7">
        <name>heme</name>
        <dbReference type="ChEBI" id="CHEBI:30413"/>
    </cofactor>
</comment>
<dbReference type="AlphaFoldDB" id="A0AA39R6C3"/>
<dbReference type="InterPro" id="IPR036396">
    <property type="entry name" value="Cyt_P450_sf"/>
</dbReference>
<evidence type="ECO:0000256" key="1">
    <source>
        <dbReference type="ARBA" id="ARBA00001971"/>
    </source>
</evidence>
<name>A0AA39R6C3_9LECA</name>
<dbReference type="GO" id="GO:0020037">
    <property type="term" value="F:heme binding"/>
    <property type="evidence" value="ECO:0007669"/>
    <property type="project" value="InterPro"/>
</dbReference>